<protein>
    <recommendedName>
        <fullName evidence="9">Citrate transporter-like domain-containing protein</fullName>
    </recommendedName>
</protein>
<feature type="transmembrane region" description="Helical" evidence="8">
    <location>
        <begin position="323"/>
        <end position="341"/>
    </location>
</feature>
<dbReference type="EMBL" id="BAAAJK010000004">
    <property type="protein sequence ID" value="GAA1383118.1"/>
    <property type="molecule type" value="Genomic_DNA"/>
</dbReference>
<keyword evidence="11" id="KW-1185">Reference proteome</keyword>
<dbReference type="PANTHER" id="PTHR43302">
    <property type="entry name" value="TRANSPORTER ARSB-RELATED"/>
    <property type="match status" value="1"/>
</dbReference>
<evidence type="ECO:0000256" key="6">
    <source>
        <dbReference type="ARBA" id="ARBA00023136"/>
    </source>
</evidence>
<dbReference type="Pfam" id="PF03600">
    <property type="entry name" value="CitMHS"/>
    <property type="match status" value="1"/>
</dbReference>
<feature type="transmembrane region" description="Helical" evidence="8">
    <location>
        <begin position="52"/>
        <end position="72"/>
    </location>
</feature>
<evidence type="ECO:0000256" key="2">
    <source>
        <dbReference type="ARBA" id="ARBA00022448"/>
    </source>
</evidence>
<reference evidence="10 11" key="1">
    <citation type="journal article" date="2019" name="Int. J. Syst. Evol. Microbiol.">
        <title>The Global Catalogue of Microorganisms (GCM) 10K type strain sequencing project: providing services to taxonomists for standard genome sequencing and annotation.</title>
        <authorList>
            <consortium name="The Broad Institute Genomics Platform"/>
            <consortium name="The Broad Institute Genome Sequencing Center for Infectious Disease"/>
            <person name="Wu L."/>
            <person name="Ma J."/>
        </authorList>
    </citation>
    <scope>NUCLEOTIDE SEQUENCE [LARGE SCALE GENOMIC DNA]</scope>
    <source>
        <strain evidence="10 11">JCM 11896</strain>
    </source>
</reference>
<evidence type="ECO:0000256" key="5">
    <source>
        <dbReference type="ARBA" id="ARBA00022989"/>
    </source>
</evidence>
<feature type="compositionally biased region" description="Low complexity" evidence="7">
    <location>
        <begin position="217"/>
        <end position="244"/>
    </location>
</feature>
<evidence type="ECO:0000259" key="9">
    <source>
        <dbReference type="Pfam" id="PF03600"/>
    </source>
</evidence>
<keyword evidence="3" id="KW-1003">Cell membrane</keyword>
<keyword evidence="2" id="KW-0813">Transport</keyword>
<feature type="transmembrane region" description="Helical" evidence="8">
    <location>
        <begin position="471"/>
        <end position="497"/>
    </location>
</feature>
<dbReference type="InterPro" id="IPR004680">
    <property type="entry name" value="Cit_transptr-like_dom"/>
</dbReference>
<feature type="transmembrane region" description="Helical" evidence="8">
    <location>
        <begin position="96"/>
        <end position="129"/>
    </location>
</feature>
<feature type="transmembrane region" description="Helical" evidence="8">
    <location>
        <begin position="169"/>
        <end position="193"/>
    </location>
</feature>
<evidence type="ECO:0000313" key="11">
    <source>
        <dbReference type="Proteomes" id="UP001501414"/>
    </source>
</evidence>
<sequence length="498" mass="48448">MSLLLAVALLATVLTAATLRPFGLPEAAVAVPAALLSVAAGLVTVDGALAEIGGLAPTVGFLAAILLLGHLADAEGVFRWLGARLGSASGGRPGRLLVLVFGAAAGTTAVLSLDATVVLLTPVVLATAARLRLPSRPHSYACAHLSNSGSGLLPVSNLTNLLAFPATGLSFLGFAGLMVGPWVAVLVVEYLVLRRYFARDLQDGSGGSGGGDGGSVGRRVGTGDPAAGTPEGPVAGPEGPERPGTGPGGTEPPDADAGGTQQPGAGPGGTQQPGAGPGGTERPGTGPGERFGGAPRPEPVPVFALSVLAATLAGFALSSALGVGPGVIAAAGAAVLAVRALRRGETGPVRLVAAASPGFCLFVLALGVVVAGVAGQGLAAGLGTLLPDTPDLAGLLLTAVVAAVLANLVNNLPATLVLLAALGPSPHAGLVLAMLLGVNIGPNLTYPGSLATLLWRRIAAGYGDPPRLGTFVGLGAVTVPPALLASTLALWASLALLT</sequence>
<accession>A0ABN1XQD5</accession>
<organism evidence="10 11">
    <name type="scientific">Pseudonocardia kongjuensis</name>
    <dbReference type="NCBI Taxonomy" id="102227"/>
    <lineage>
        <taxon>Bacteria</taxon>
        <taxon>Bacillati</taxon>
        <taxon>Actinomycetota</taxon>
        <taxon>Actinomycetes</taxon>
        <taxon>Pseudonocardiales</taxon>
        <taxon>Pseudonocardiaceae</taxon>
        <taxon>Pseudonocardia</taxon>
    </lineage>
</organism>
<feature type="domain" description="Citrate transporter-like" evidence="9">
    <location>
        <begin position="24"/>
        <end position="429"/>
    </location>
</feature>
<keyword evidence="6 8" id="KW-0472">Membrane</keyword>
<keyword evidence="4 8" id="KW-0812">Transmembrane</keyword>
<dbReference type="RefSeq" id="WP_344019147.1">
    <property type="nucleotide sequence ID" value="NZ_BAAAJK010000004.1"/>
</dbReference>
<evidence type="ECO:0000256" key="8">
    <source>
        <dbReference type="SAM" id="Phobius"/>
    </source>
</evidence>
<proteinExistence type="predicted"/>
<feature type="region of interest" description="Disordered" evidence="7">
    <location>
        <begin position="202"/>
        <end position="297"/>
    </location>
</feature>
<dbReference type="PANTHER" id="PTHR43302:SF5">
    <property type="entry name" value="TRANSPORTER ARSB-RELATED"/>
    <property type="match status" value="1"/>
</dbReference>
<feature type="compositionally biased region" description="Gly residues" evidence="7">
    <location>
        <begin position="265"/>
        <end position="291"/>
    </location>
</feature>
<evidence type="ECO:0000256" key="7">
    <source>
        <dbReference type="SAM" id="MobiDB-lite"/>
    </source>
</evidence>
<evidence type="ECO:0000256" key="4">
    <source>
        <dbReference type="ARBA" id="ARBA00022692"/>
    </source>
</evidence>
<name>A0ABN1XQD5_9PSEU</name>
<feature type="transmembrane region" description="Helical" evidence="8">
    <location>
        <begin position="416"/>
        <end position="440"/>
    </location>
</feature>
<feature type="compositionally biased region" description="Low complexity" evidence="7">
    <location>
        <begin position="251"/>
        <end position="264"/>
    </location>
</feature>
<feature type="transmembrane region" description="Helical" evidence="8">
    <location>
        <begin position="300"/>
        <end position="317"/>
    </location>
</feature>
<evidence type="ECO:0000256" key="3">
    <source>
        <dbReference type="ARBA" id="ARBA00022475"/>
    </source>
</evidence>
<keyword evidence="5 8" id="KW-1133">Transmembrane helix</keyword>
<feature type="compositionally biased region" description="Gly residues" evidence="7">
    <location>
        <begin position="204"/>
        <end position="216"/>
    </location>
</feature>
<feature type="transmembrane region" description="Helical" evidence="8">
    <location>
        <begin position="392"/>
        <end position="409"/>
    </location>
</feature>
<gene>
    <name evidence="10" type="ORF">GCM10009613_12090</name>
</gene>
<comment type="caution">
    <text evidence="10">The sequence shown here is derived from an EMBL/GenBank/DDBJ whole genome shotgun (WGS) entry which is preliminary data.</text>
</comment>
<evidence type="ECO:0000313" key="10">
    <source>
        <dbReference type="EMBL" id="GAA1383118.1"/>
    </source>
</evidence>
<comment type="subcellular location">
    <subcellularLocation>
        <location evidence="1">Cell membrane</location>
        <topology evidence="1">Multi-pass membrane protein</topology>
    </subcellularLocation>
</comment>
<evidence type="ECO:0000256" key="1">
    <source>
        <dbReference type="ARBA" id="ARBA00004651"/>
    </source>
</evidence>
<dbReference type="Proteomes" id="UP001501414">
    <property type="component" value="Unassembled WGS sequence"/>
</dbReference>
<feature type="transmembrane region" description="Helical" evidence="8">
    <location>
        <begin position="353"/>
        <end position="380"/>
    </location>
</feature>